<organism evidence="1 2">
    <name type="scientific">Reichenbachiella agariperforans</name>
    <dbReference type="NCBI Taxonomy" id="156994"/>
    <lineage>
        <taxon>Bacteria</taxon>
        <taxon>Pseudomonadati</taxon>
        <taxon>Bacteroidota</taxon>
        <taxon>Cytophagia</taxon>
        <taxon>Cytophagales</taxon>
        <taxon>Reichenbachiellaceae</taxon>
        <taxon>Reichenbachiella</taxon>
    </lineage>
</organism>
<accession>A0A1M6KR30</accession>
<dbReference type="SUPFAM" id="SSF48452">
    <property type="entry name" value="TPR-like"/>
    <property type="match status" value="1"/>
</dbReference>
<name>A0A1M6KR30_REIAG</name>
<dbReference type="STRING" id="156994.SAMN04488028_101675"/>
<dbReference type="EMBL" id="FRAA01000001">
    <property type="protein sequence ID" value="SHJ61366.1"/>
    <property type="molecule type" value="Genomic_DNA"/>
</dbReference>
<keyword evidence="2" id="KW-1185">Reference proteome</keyword>
<sequence>MVWVSISSHDATAQGIIQRDGLANMDKGAEAMYDGNYQTADLLFREALNQLGKLPSEMAYYFGRNSYHLKKYKQAINWLTKYVQLKGTSGQYYDQAVLYLDRANNAYRLIKEQQVQETENQLTTDGYYDCPSDYVMCPICHGSGVLIKPGNFGSVYQTCPYSGLTGKLTCEQYNQYLMGELGMEMRDE</sequence>
<dbReference type="InterPro" id="IPR011990">
    <property type="entry name" value="TPR-like_helical_dom_sf"/>
</dbReference>
<dbReference type="AlphaFoldDB" id="A0A1M6KR30"/>
<protein>
    <recommendedName>
        <fullName evidence="3">Tetratricopeptide repeat-containing protein</fullName>
    </recommendedName>
</protein>
<evidence type="ECO:0008006" key="3">
    <source>
        <dbReference type="Google" id="ProtNLM"/>
    </source>
</evidence>
<evidence type="ECO:0000313" key="2">
    <source>
        <dbReference type="Proteomes" id="UP000184474"/>
    </source>
</evidence>
<reference evidence="2" key="1">
    <citation type="submission" date="2016-11" db="EMBL/GenBank/DDBJ databases">
        <authorList>
            <person name="Varghese N."/>
            <person name="Submissions S."/>
        </authorList>
    </citation>
    <scope>NUCLEOTIDE SEQUENCE [LARGE SCALE GENOMIC DNA]</scope>
    <source>
        <strain evidence="2">DSM 26134</strain>
    </source>
</reference>
<evidence type="ECO:0000313" key="1">
    <source>
        <dbReference type="EMBL" id="SHJ61366.1"/>
    </source>
</evidence>
<proteinExistence type="predicted"/>
<dbReference type="Proteomes" id="UP000184474">
    <property type="component" value="Unassembled WGS sequence"/>
</dbReference>
<gene>
    <name evidence="1" type="ORF">SAMN04488028_101675</name>
</gene>